<keyword evidence="1" id="KW-0963">Cytoplasm</keyword>
<dbReference type="InterPro" id="IPR013448">
    <property type="entry name" value="L-rhamnose_mutarotase"/>
</dbReference>
<accession>A0ABV9N5X1</accession>
<keyword evidence="2 6" id="KW-0413">Isomerase</keyword>
<evidence type="ECO:0000256" key="3">
    <source>
        <dbReference type="ARBA" id="ARBA00023277"/>
    </source>
</evidence>
<evidence type="ECO:0000313" key="7">
    <source>
        <dbReference type="Proteomes" id="UP001595953"/>
    </source>
</evidence>
<sequence length="114" mass="13126">MKKAINTKPLQKRLAFKMKLNPGQKAIYKKRHDELWPDLKKLLKDSGISEYSIFLDEETSILFAFQKVSGKGGSQDLANNDIVKKWWDFMADIMEVNPDNSPVSIPLEEVFHMA</sequence>
<organism evidence="6 7">
    <name type="scientific">Geojedonia litorea</name>
    <dbReference type="NCBI Taxonomy" id="1268269"/>
    <lineage>
        <taxon>Bacteria</taxon>
        <taxon>Pseudomonadati</taxon>
        <taxon>Bacteroidota</taxon>
        <taxon>Flavobacteriia</taxon>
        <taxon>Flavobacteriales</taxon>
        <taxon>Flavobacteriaceae</taxon>
        <taxon>Geojedonia</taxon>
    </lineage>
</organism>
<evidence type="ECO:0000256" key="5">
    <source>
        <dbReference type="NCBIfam" id="TIGR02625"/>
    </source>
</evidence>
<dbReference type="InterPro" id="IPR011008">
    <property type="entry name" value="Dimeric_a/b-barrel"/>
</dbReference>
<evidence type="ECO:0000256" key="1">
    <source>
        <dbReference type="ARBA" id="ARBA00022490"/>
    </source>
</evidence>
<protein>
    <recommendedName>
        <fullName evidence="5">L-rhamnose mutarotase</fullName>
        <ecNumber evidence="5">5.1.3.32</ecNumber>
    </recommendedName>
</protein>
<comment type="caution">
    <text evidence="6">The sequence shown here is derived from an EMBL/GenBank/DDBJ whole genome shotgun (WGS) entry which is preliminary data.</text>
</comment>
<dbReference type="Pfam" id="PF05336">
    <property type="entry name" value="rhaM"/>
    <property type="match status" value="1"/>
</dbReference>
<gene>
    <name evidence="6" type="primary">rhaM</name>
    <name evidence="6" type="ORF">ACFO5O_08015</name>
</gene>
<dbReference type="InterPro" id="IPR008000">
    <property type="entry name" value="Rham/fucose_mutarotase"/>
</dbReference>
<dbReference type="SUPFAM" id="SSF54909">
    <property type="entry name" value="Dimeric alpha+beta barrel"/>
    <property type="match status" value="1"/>
</dbReference>
<dbReference type="NCBIfam" id="TIGR02625">
    <property type="entry name" value="YiiL_rotase"/>
    <property type="match status" value="1"/>
</dbReference>
<dbReference type="EMBL" id="JBHSGP010000013">
    <property type="protein sequence ID" value="MFC4722263.1"/>
    <property type="molecule type" value="Genomic_DNA"/>
</dbReference>
<keyword evidence="3" id="KW-0119">Carbohydrate metabolism</keyword>
<dbReference type="PANTHER" id="PTHR34389">
    <property type="entry name" value="L-RHAMNOSE MUTAROTASE"/>
    <property type="match status" value="1"/>
</dbReference>
<name>A0ABV9N5X1_9FLAO</name>
<dbReference type="PANTHER" id="PTHR34389:SF2">
    <property type="entry name" value="L-RHAMNOSE MUTAROTASE"/>
    <property type="match status" value="1"/>
</dbReference>
<dbReference type="Proteomes" id="UP001595953">
    <property type="component" value="Unassembled WGS sequence"/>
</dbReference>
<dbReference type="HAMAP" id="MF_01663">
    <property type="entry name" value="L_rham_rotase"/>
    <property type="match status" value="1"/>
</dbReference>
<evidence type="ECO:0000256" key="4">
    <source>
        <dbReference type="ARBA" id="ARBA00023308"/>
    </source>
</evidence>
<dbReference type="RefSeq" id="WP_387962623.1">
    <property type="nucleotide sequence ID" value="NZ_JBHSGP010000013.1"/>
</dbReference>
<reference evidence="7" key="1">
    <citation type="journal article" date="2019" name="Int. J. Syst. Evol. Microbiol.">
        <title>The Global Catalogue of Microorganisms (GCM) 10K type strain sequencing project: providing services to taxonomists for standard genome sequencing and annotation.</title>
        <authorList>
            <consortium name="The Broad Institute Genomics Platform"/>
            <consortium name="The Broad Institute Genome Sequencing Center for Infectious Disease"/>
            <person name="Wu L."/>
            <person name="Ma J."/>
        </authorList>
    </citation>
    <scope>NUCLEOTIDE SEQUENCE [LARGE SCALE GENOMIC DNA]</scope>
    <source>
        <strain evidence="7">CCUG 63682</strain>
    </source>
</reference>
<evidence type="ECO:0000313" key="6">
    <source>
        <dbReference type="EMBL" id="MFC4722263.1"/>
    </source>
</evidence>
<keyword evidence="7" id="KW-1185">Reference proteome</keyword>
<dbReference type="EC" id="5.1.3.32" evidence="5"/>
<keyword evidence="4" id="KW-0684">Rhamnose metabolism</keyword>
<proteinExistence type="inferred from homology"/>
<dbReference type="Gene3D" id="3.30.70.100">
    <property type="match status" value="1"/>
</dbReference>
<evidence type="ECO:0000256" key="2">
    <source>
        <dbReference type="ARBA" id="ARBA00023235"/>
    </source>
</evidence>
<dbReference type="GO" id="GO:0062192">
    <property type="term" value="F:L-rhamnose mutarotase activity"/>
    <property type="evidence" value="ECO:0007669"/>
    <property type="project" value="UniProtKB-EC"/>
</dbReference>